<feature type="compositionally biased region" description="Polar residues" evidence="1">
    <location>
        <begin position="1"/>
        <end position="12"/>
    </location>
</feature>
<evidence type="ECO:0000313" key="2">
    <source>
        <dbReference type="EMBL" id="KAJ5095962.1"/>
    </source>
</evidence>
<reference evidence="2" key="2">
    <citation type="journal article" date="2023" name="IMA Fungus">
        <title>Comparative genomic study of the Penicillium genus elucidates a diverse pangenome and 15 lateral gene transfer events.</title>
        <authorList>
            <person name="Petersen C."/>
            <person name="Sorensen T."/>
            <person name="Nielsen M.R."/>
            <person name="Sondergaard T.E."/>
            <person name="Sorensen J.L."/>
            <person name="Fitzpatrick D.A."/>
            <person name="Frisvad J.C."/>
            <person name="Nielsen K.L."/>
        </authorList>
    </citation>
    <scope>NUCLEOTIDE SEQUENCE</scope>
    <source>
        <strain evidence="2">IBT 34128</strain>
    </source>
</reference>
<proteinExistence type="predicted"/>
<evidence type="ECO:0000256" key="1">
    <source>
        <dbReference type="SAM" id="MobiDB-lite"/>
    </source>
</evidence>
<comment type="caution">
    <text evidence="2">The sequence shown here is derived from an EMBL/GenBank/DDBJ whole genome shotgun (WGS) entry which is preliminary data.</text>
</comment>
<dbReference type="CDD" id="cd23703">
    <property type="entry name" value="mS26_PET12"/>
    <property type="match status" value="1"/>
</dbReference>
<dbReference type="EMBL" id="JAPMSZ010000007">
    <property type="protein sequence ID" value="KAJ5095962.1"/>
    <property type="molecule type" value="Genomic_DNA"/>
</dbReference>
<evidence type="ECO:0000313" key="3">
    <source>
        <dbReference type="Proteomes" id="UP001141434"/>
    </source>
</evidence>
<dbReference type="RefSeq" id="XP_056511513.1">
    <property type="nucleotide sequence ID" value="XM_056655900.1"/>
</dbReference>
<feature type="compositionally biased region" description="Basic and acidic residues" evidence="1">
    <location>
        <begin position="81"/>
        <end position="99"/>
    </location>
</feature>
<dbReference type="InterPro" id="IPR058940">
    <property type="entry name" value="mS26_fungi"/>
</dbReference>
<organism evidence="2 3">
    <name type="scientific">Penicillium alfredii</name>
    <dbReference type="NCBI Taxonomy" id="1506179"/>
    <lineage>
        <taxon>Eukaryota</taxon>
        <taxon>Fungi</taxon>
        <taxon>Dikarya</taxon>
        <taxon>Ascomycota</taxon>
        <taxon>Pezizomycotina</taxon>
        <taxon>Eurotiomycetes</taxon>
        <taxon>Eurotiomycetidae</taxon>
        <taxon>Eurotiales</taxon>
        <taxon>Aspergillaceae</taxon>
        <taxon>Penicillium</taxon>
    </lineage>
</organism>
<accession>A0A9W9F9L0</accession>
<dbReference type="OrthoDB" id="5223508at2759"/>
<feature type="region of interest" description="Disordered" evidence="1">
    <location>
        <begin position="1"/>
        <end position="32"/>
    </location>
</feature>
<reference evidence="2" key="1">
    <citation type="submission" date="2022-11" db="EMBL/GenBank/DDBJ databases">
        <authorList>
            <person name="Petersen C."/>
        </authorList>
    </citation>
    <scope>NUCLEOTIDE SEQUENCE</scope>
    <source>
        <strain evidence="2">IBT 34128</strain>
    </source>
</reference>
<feature type="region of interest" description="Disordered" evidence="1">
    <location>
        <begin position="77"/>
        <end position="99"/>
    </location>
</feature>
<dbReference type="Pfam" id="PF26163">
    <property type="entry name" value="mS26"/>
    <property type="match status" value="1"/>
</dbReference>
<name>A0A9W9F9L0_9EURO</name>
<dbReference type="AlphaFoldDB" id="A0A9W9F9L0"/>
<sequence length="287" mass="32843">MSALRNSRTATVQARGFASSASLRTGPESPRFIEIPPMVQATNPVKPRIKGSLPVPRELFPARRADKPNKAYLDAVAPFPKTERKPNPRSGDPEKAEFKHKMSVLRRDNLRQGLEELHKRKESTESSMMKKSIQSQHQRNIILNQPEREDERLTRPSIAQKMQPRKQSVLQDHGRKKRIAFSKERIASRKALKQAEKEDHLHSLYMNARTFIMTEEQLAAEIDRVFPKGENDAWRSDMQAGDNIWNLGLPPSLFNLVTNPRKSETERWDVSQGRVQKLGEQLTGGKL</sequence>
<keyword evidence="3" id="KW-1185">Reference proteome</keyword>
<dbReference type="GeneID" id="81395068"/>
<gene>
    <name evidence="2" type="ORF">NUU61_005318</name>
</gene>
<protein>
    <submittedName>
        <fullName evidence="2">Uncharacterized protein</fullName>
    </submittedName>
</protein>
<dbReference type="Proteomes" id="UP001141434">
    <property type="component" value="Unassembled WGS sequence"/>
</dbReference>